<evidence type="ECO:0000313" key="3">
    <source>
        <dbReference type="Proteomes" id="UP000035681"/>
    </source>
</evidence>
<organism evidence="4">
    <name type="scientific">Strongyloides stercoralis</name>
    <name type="common">Threadworm</name>
    <dbReference type="NCBI Taxonomy" id="6248"/>
    <lineage>
        <taxon>Eukaryota</taxon>
        <taxon>Metazoa</taxon>
        <taxon>Ecdysozoa</taxon>
        <taxon>Nematoda</taxon>
        <taxon>Chromadorea</taxon>
        <taxon>Rhabditida</taxon>
        <taxon>Tylenchina</taxon>
        <taxon>Panagrolaimomorpha</taxon>
        <taxon>Strongyloidoidea</taxon>
        <taxon>Strongyloididae</taxon>
        <taxon>Strongyloides</taxon>
    </lineage>
</organism>
<accession>A0A0K0E9E1</accession>
<evidence type="ECO:0000259" key="1">
    <source>
        <dbReference type="Pfam" id="PF07035"/>
    </source>
</evidence>
<dbReference type="AlphaFoldDB" id="A0A0K0E9E1"/>
<feature type="domain" description="Mic1" evidence="1">
    <location>
        <begin position="402"/>
        <end position="576"/>
    </location>
</feature>
<sequence>MLIVGEDFVSFDRSTQAADFFYDNTAKKICTVRGNGVLGVTIKSVSSNDKDISFRLDDNGAVMKVKISPDLRHVCILRNPISLEIIILLEDDLLTKPESFFINSKTKGSIINDIEWISDNTILLIMEKGLELRQINFDKKKSSLLKSISITPDWHTYFSEAKMLVAATGHSKNNMNPFLITRNNIQKLSMFDVDYGTSKNLETLSAENILITYIYKQLYCCVFRFTENDSNIYLYEMTTNSSDIPFLKYILNYNHFGAVALHIVDNILVLHCQEIKKSYLFDIGMDPNNMLQYPIISQTITVHDSFKNTFDEWENFIYSDVWITCHPNIIIDEGFAMVTSLRLELSDIVNYFDNKMEYIRFYLNRKASKSLLLENICELTYKNVFKLENFTKMFNWFFAPSTEEPYRKVDIKQVNIAHFILNPCLEKNFNKKFLINIALETLHICNENNIPIDLYFADVLVSILIKEKDYIRLEQLIQYKVIPDTKAFAFDFVSLENEYPPLAQLAMDILARIAKTPEPISEILINKGRLIEALKYMENHDPDKINVIKVIDAAIQSNNRQLKYAVAQYFENKKIYYANDEIAETVNELLLKLNDTFTQEEVDKAIEDYTTGKSAL</sequence>
<dbReference type="WBParaSite" id="TCONS_00002835.p1">
    <property type="protein sequence ID" value="TCONS_00002835.p1"/>
    <property type="gene ID" value="XLOC_002631"/>
</dbReference>
<dbReference type="WBParaSite" id="SSTP_0000612400.1">
    <property type="protein sequence ID" value="SSTP_0000612400.1"/>
    <property type="gene ID" value="SSTP_0000612400"/>
</dbReference>
<feature type="domain" description="Regulator of MON1-CCZ1 complex N-terminal" evidence="2">
    <location>
        <begin position="21"/>
        <end position="140"/>
    </location>
</feature>
<dbReference type="GO" id="GO:0031902">
    <property type="term" value="C:late endosome membrane"/>
    <property type="evidence" value="ECO:0007669"/>
    <property type="project" value="TreeGrafter"/>
</dbReference>
<dbReference type="PANTHER" id="PTHR12897">
    <property type="entry name" value="COLON CANCER-ASSOCIATED PROTEIN MIC1"/>
    <property type="match status" value="1"/>
</dbReference>
<keyword evidence="3" id="KW-1185">Reference proteome</keyword>
<protein>
    <submittedName>
        <fullName evidence="4 5">Mic1 domain-containing protein</fullName>
    </submittedName>
</protein>
<dbReference type="Pfam" id="PF07035">
    <property type="entry name" value="RMC1_C"/>
    <property type="match status" value="1"/>
</dbReference>
<evidence type="ECO:0000313" key="5">
    <source>
        <dbReference type="WBParaSite" id="TCONS_00002835.p1"/>
    </source>
</evidence>
<dbReference type="InterPro" id="IPR040371">
    <property type="entry name" value="RMC1"/>
</dbReference>
<reference evidence="4" key="1">
    <citation type="submission" date="2015-08" db="UniProtKB">
        <authorList>
            <consortium name="WormBaseParasite"/>
        </authorList>
    </citation>
    <scope>IDENTIFICATION</scope>
</reference>
<dbReference type="GO" id="GO:0010506">
    <property type="term" value="P:regulation of autophagy"/>
    <property type="evidence" value="ECO:0007669"/>
    <property type="project" value="InterPro"/>
</dbReference>
<proteinExistence type="predicted"/>
<dbReference type="Proteomes" id="UP000035681">
    <property type="component" value="Unplaced"/>
</dbReference>
<dbReference type="STRING" id="6248.A0A0K0E9E1"/>
<evidence type="ECO:0000313" key="4">
    <source>
        <dbReference type="WBParaSite" id="SSTP_0000612400.1"/>
    </source>
</evidence>
<dbReference type="Pfam" id="PF21029">
    <property type="entry name" value="RMC1_N"/>
    <property type="match status" value="1"/>
</dbReference>
<dbReference type="GO" id="GO:0005765">
    <property type="term" value="C:lysosomal membrane"/>
    <property type="evidence" value="ECO:0007669"/>
    <property type="project" value="TreeGrafter"/>
</dbReference>
<evidence type="ECO:0000259" key="2">
    <source>
        <dbReference type="Pfam" id="PF21029"/>
    </source>
</evidence>
<name>A0A0K0E9E1_STRER</name>
<dbReference type="InterPro" id="IPR049040">
    <property type="entry name" value="RMC1_N"/>
</dbReference>
<dbReference type="GO" id="GO:0035658">
    <property type="term" value="C:Mon1-Ccz1 complex"/>
    <property type="evidence" value="ECO:0007669"/>
    <property type="project" value="InterPro"/>
</dbReference>
<dbReference type="InterPro" id="IPR009755">
    <property type="entry name" value="RMC1_C"/>
</dbReference>
<dbReference type="PANTHER" id="PTHR12897:SF4">
    <property type="entry name" value="REGULATOR OF MON1-CCZ1 COMPLEX"/>
    <property type="match status" value="1"/>
</dbReference>